<evidence type="ECO:0000256" key="2">
    <source>
        <dbReference type="ARBA" id="ARBA00022692"/>
    </source>
</evidence>
<feature type="transmembrane region" description="Helical" evidence="5">
    <location>
        <begin position="38"/>
        <end position="57"/>
    </location>
</feature>
<keyword evidence="7" id="KW-1185">Reference proteome</keyword>
<evidence type="ECO:0000256" key="4">
    <source>
        <dbReference type="ARBA" id="ARBA00023136"/>
    </source>
</evidence>
<keyword evidence="3 5" id="KW-1133">Transmembrane helix</keyword>
<dbReference type="AlphaFoldDB" id="A0A178IIL0"/>
<evidence type="ECO:0008006" key="8">
    <source>
        <dbReference type="Google" id="ProtNLM"/>
    </source>
</evidence>
<feature type="transmembrane region" description="Helical" evidence="5">
    <location>
        <begin position="165"/>
        <end position="186"/>
    </location>
</feature>
<evidence type="ECO:0000256" key="1">
    <source>
        <dbReference type="ARBA" id="ARBA00004141"/>
    </source>
</evidence>
<dbReference type="PANTHER" id="PTHR16950:SF16">
    <property type="entry name" value="ZINC TRANSPORTER ZIP13"/>
    <property type="match status" value="1"/>
</dbReference>
<evidence type="ECO:0000256" key="5">
    <source>
        <dbReference type="SAM" id="Phobius"/>
    </source>
</evidence>
<dbReference type="Proteomes" id="UP000078486">
    <property type="component" value="Unassembled WGS sequence"/>
</dbReference>
<gene>
    <name evidence="6" type="ORF">AW736_09250</name>
</gene>
<dbReference type="InterPro" id="IPR003689">
    <property type="entry name" value="ZIP"/>
</dbReference>
<reference evidence="6 7" key="1">
    <citation type="submission" date="2016-01" db="EMBL/GenBank/DDBJ databases">
        <title>High potential of lignocellulose degradation of a new Verrucomicrobia species.</title>
        <authorList>
            <person name="Wang Y."/>
            <person name="Shi Y."/>
            <person name="Qiu Z."/>
            <person name="Liu S."/>
            <person name="Yang H."/>
        </authorList>
    </citation>
    <scope>NUCLEOTIDE SEQUENCE [LARGE SCALE GENOMIC DNA]</scope>
    <source>
        <strain evidence="6 7">TSB47</strain>
    </source>
</reference>
<evidence type="ECO:0000256" key="3">
    <source>
        <dbReference type="ARBA" id="ARBA00022989"/>
    </source>
</evidence>
<evidence type="ECO:0000313" key="7">
    <source>
        <dbReference type="Proteomes" id="UP000078486"/>
    </source>
</evidence>
<protein>
    <recommendedName>
        <fullName evidence="8">ZIP zinc transporter</fullName>
    </recommendedName>
</protein>
<evidence type="ECO:0000313" key="6">
    <source>
        <dbReference type="EMBL" id="OAM88956.1"/>
    </source>
</evidence>
<dbReference type="STRING" id="1184151.AW736_09250"/>
<sequence length="250" mass="26564">MTLVLILIFSTLGSVGAVLLAAALFLTRRDFSSRLKTIILGYATGTLLGAAFLGMIPHALEHLPSHAVLTTVLAGIIGFFILEKLLVWRHCHEDDCHVHAQAGPLILIGDAFHNAIDGMAIALAFQQSWSLGIGTALAVIAHEIPQEIGDIMILIHHGWSRGRAVFYNVMASLTTLLGALLAYAIGNSVSGMAPYALAVSGASFIYIALADLTPDHRTQTCFRATLLQVTSMAAGIGTIILVHALMRPGH</sequence>
<dbReference type="OrthoDB" id="120689at2"/>
<dbReference type="GO" id="GO:0046873">
    <property type="term" value="F:metal ion transmembrane transporter activity"/>
    <property type="evidence" value="ECO:0007669"/>
    <property type="project" value="InterPro"/>
</dbReference>
<proteinExistence type="predicted"/>
<comment type="caution">
    <text evidence="6">The sequence shown here is derived from an EMBL/GenBank/DDBJ whole genome shotgun (WGS) entry which is preliminary data.</text>
</comment>
<keyword evidence="4 5" id="KW-0472">Membrane</keyword>
<organism evidence="6 7">
    <name type="scientific">Termitidicoccus mucosus</name>
    <dbReference type="NCBI Taxonomy" id="1184151"/>
    <lineage>
        <taxon>Bacteria</taxon>
        <taxon>Pseudomonadati</taxon>
        <taxon>Verrucomicrobiota</taxon>
        <taxon>Opitutia</taxon>
        <taxon>Opitutales</taxon>
        <taxon>Opitutaceae</taxon>
        <taxon>Termitidicoccus</taxon>
    </lineage>
</organism>
<dbReference type="GO" id="GO:0016020">
    <property type="term" value="C:membrane"/>
    <property type="evidence" value="ECO:0007669"/>
    <property type="project" value="UniProtKB-SubCell"/>
</dbReference>
<accession>A0A178IIL0</accession>
<feature type="transmembrane region" description="Helical" evidence="5">
    <location>
        <begin position="192"/>
        <end position="212"/>
    </location>
</feature>
<dbReference type="PANTHER" id="PTHR16950">
    <property type="entry name" value="ZINC TRANSPORTER SLC39A7 HISTIDINE-RICH MEMBRANE PROTEIN KE4"/>
    <property type="match status" value="1"/>
</dbReference>
<comment type="subcellular location">
    <subcellularLocation>
        <location evidence="1">Membrane</location>
        <topology evidence="1">Multi-pass membrane protein</topology>
    </subcellularLocation>
</comment>
<feature type="transmembrane region" description="Helical" evidence="5">
    <location>
        <begin position="6"/>
        <end position="26"/>
    </location>
</feature>
<keyword evidence="2 5" id="KW-0812">Transmembrane</keyword>
<dbReference type="Pfam" id="PF02535">
    <property type="entry name" value="Zip"/>
    <property type="match status" value="1"/>
</dbReference>
<feature type="transmembrane region" description="Helical" evidence="5">
    <location>
        <begin position="63"/>
        <end position="82"/>
    </location>
</feature>
<dbReference type="EMBL" id="LRRQ01000113">
    <property type="protein sequence ID" value="OAM88956.1"/>
    <property type="molecule type" value="Genomic_DNA"/>
</dbReference>
<name>A0A178IIL0_9BACT</name>
<dbReference type="RefSeq" id="WP_068770016.1">
    <property type="nucleotide sequence ID" value="NZ_CP109796.1"/>
</dbReference>
<feature type="transmembrane region" description="Helical" evidence="5">
    <location>
        <begin position="224"/>
        <end position="246"/>
    </location>
</feature>